<dbReference type="GO" id="GO:0016020">
    <property type="term" value="C:membrane"/>
    <property type="evidence" value="ECO:0007669"/>
    <property type="project" value="UniProtKB-SubCell"/>
</dbReference>
<feature type="transmembrane region" description="Helical" evidence="6">
    <location>
        <begin position="311"/>
        <end position="330"/>
    </location>
</feature>
<keyword evidence="3 6" id="KW-0812">Transmembrane</keyword>
<protein>
    <submittedName>
        <fullName evidence="8">EamA family transporter</fullName>
    </submittedName>
</protein>
<dbReference type="RefSeq" id="WP_353064850.1">
    <property type="nucleotide sequence ID" value="NZ_CP132942.1"/>
</dbReference>
<feature type="transmembrane region" description="Helical" evidence="6">
    <location>
        <begin position="163"/>
        <end position="187"/>
    </location>
</feature>
<dbReference type="InterPro" id="IPR037185">
    <property type="entry name" value="EmrE-like"/>
</dbReference>
<dbReference type="InterPro" id="IPR000620">
    <property type="entry name" value="EamA_dom"/>
</dbReference>
<dbReference type="PANTHER" id="PTHR32322">
    <property type="entry name" value="INNER MEMBRANE TRANSPORTER"/>
    <property type="match status" value="1"/>
</dbReference>
<evidence type="ECO:0000256" key="1">
    <source>
        <dbReference type="ARBA" id="ARBA00004141"/>
    </source>
</evidence>
<evidence type="ECO:0000313" key="8">
    <source>
        <dbReference type="EMBL" id="XCB34007.1"/>
    </source>
</evidence>
<comment type="subcellular location">
    <subcellularLocation>
        <location evidence="1">Membrane</location>
        <topology evidence="1">Multi-pass membrane protein</topology>
    </subcellularLocation>
</comment>
<gene>
    <name evidence="8" type="ORF">RBB77_03690</name>
</gene>
<dbReference type="AlphaFoldDB" id="A0AAU7ZSQ9"/>
<evidence type="ECO:0000259" key="7">
    <source>
        <dbReference type="Pfam" id="PF00892"/>
    </source>
</evidence>
<feature type="transmembrane region" description="Helical" evidence="6">
    <location>
        <begin position="45"/>
        <end position="66"/>
    </location>
</feature>
<keyword evidence="5 6" id="KW-0472">Membrane</keyword>
<feature type="transmembrane region" description="Helical" evidence="6">
    <location>
        <begin position="224"/>
        <end position="243"/>
    </location>
</feature>
<evidence type="ECO:0000256" key="4">
    <source>
        <dbReference type="ARBA" id="ARBA00022989"/>
    </source>
</evidence>
<comment type="similarity">
    <text evidence="2">Belongs to the EamA transporter family.</text>
</comment>
<evidence type="ECO:0000256" key="3">
    <source>
        <dbReference type="ARBA" id="ARBA00022692"/>
    </source>
</evidence>
<feature type="transmembrane region" description="Helical" evidence="6">
    <location>
        <begin position="129"/>
        <end position="151"/>
    </location>
</feature>
<evidence type="ECO:0000256" key="5">
    <source>
        <dbReference type="ARBA" id="ARBA00023136"/>
    </source>
</evidence>
<feature type="domain" description="EamA" evidence="7">
    <location>
        <begin position="190"/>
        <end position="328"/>
    </location>
</feature>
<organism evidence="8">
    <name type="scientific">Tunturiibacter psychrotolerans</name>
    <dbReference type="NCBI Taxonomy" id="3069686"/>
    <lineage>
        <taxon>Bacteria</taxon>
        <taxon>Pseudomonadati</taxon>
        <taxon>Acidobacteriota</taxon>
        <taxon>Terriglobia</taxon>
        <taxon>Terriglobales</taxon>
        <taxon>Acidobacteriaceae</taxon>
        <taxon>Tunturiibacter</taxon>
    </lineage>
</organism>
<dbReference type="SUPFAM" id="SSF103481">
    <property type="entry name" value="Multidrug resistance efflux transporter EmrE"/>
    <property type="match status" value="2"/>
</dbReference>
<keyword evidence="4 6" id="KW-1133">Transmembrane helix</keyword>
<dbReference type="EMBL" id="CP132942">
    <property type="protein sequence ID" value="XCB34007.1"/>
    <property type="molecule type" value="Genomic_DNA"/>
</dbReference>
<feature type="transmembrane region" description="Helical" evidence="6">
    <location>
        <begin position="72"/>
        <end position="91"/>
    </location>
</feature>
<accession>A0AAU7ZSQ9</accession>
<reference evidence="8" key="2">
    <citation type="journal article" date="2024" name="Environ. Microbiol.">
        <title>Genome analysis and description of Tunturibacter gen. nov. expands the diversity of Terriglobia in tundra soils.</title>
        <authorList>
            <person name="Messyasz A."/>
            <person name="Mannisto M.K."/>
            <person name="Kerkhof L.J."/>
            <person name="Haggblom M.M."/>
        </authorList>
    </citation>
    <scope>NUCLEOTIDE SEQUENCE</scope>
    <source>
        <strain evidence="8">X5P6</strain>
    </source>
</reference>
<feature type="domain" description="EamA" evidence="7">
    <location>
        <begin position="44"/>
        <end position="176"/>
    </location>
</feature>
<sequence>MTDVMLWVAKEGGNGLQKTADSFERDRVIEIGMEAITDRPAWKTLLAFAIIYFVWGSTFLAIRVGVHEVPPFLFAAMRFVAAGLVLFGWTMAKGERLPNGRQWGSILLIAFVIFVCDYGLLFWSEQRVASGIAAVMLALIPVFMALAEIIFLRTQRLTVRLGLALLVGIGGVAVLMSHSIGLGAAAIETTGAIALIVGSLSWAAASVFSRVMPLPESKVLSSGAQMLSGGLMLTLVAAGFGEFRNFHPGSVSRGAWFALVYLIVAGSIIGYTAYVWLIHHESPTKVGTYAYVNPVVAVVLGYFLGGEALGLRTVLGTACILVSVVMITTAKKPDAAR</sequence>
<dbReference type="InterPro" id="IPR050638">
    <property type="entry name" value="AA-Vitamin_Transporters"/>
</dbReference>
<feature type="transmembrane region" description="Helical" evidence="6">
    <location>
        <begin position="255"/>
        <end position="277"/>
    </location>
</feature>
<reference evidence="8" key="1">
    <citation type="submission" date="2023-08" db="EMBL/GenBank/DDBJ databases">
        <authorList>
            <person name="Messyasz A."/>
            <person name="Mannisto M.K."/>
            <person name="Kerkhof L.J."/>
            <person name="Haggblom M."/>
        </authorList>
    </citation>
    <scope>NUCLEOTIDE SEQUENCE</scope>
    <source>
        <strain evidence="8">X5P6</strain>
    </source>
</reference>
<dbReference type="PANTHER" id="PTHR32322:SF2">
    <property type="entry name" value="EAMA DOMAIN-CONTAINING PROTEIN"/>
    <property type="match status" value="1"/>
</dbReference>
<name>A0AAU7ZSQ9_9BACT</name>
<evidence type="ECO:0000256" key="6">
    <source>
        <dbReference type="SAM" id="Phobius"/>
    </source>
</evidence>
<proteinExistence type="inferred from homology"/>
<evidence type="ECO:0000256" key="2">
    <source>
        <dbReference type="ARBA" id="ARBA00007362"/>
    </source>
</evidence>
<feature type="transmembrane region" description="Helical" evidence="6">
    <location>
        <begin position="289"/>
        <end position="305"/>
    </location>
</feature>
<feature type="transmembrane region" description="Helical" evidence="6">
    <location>
        <begin position="193"/>
        <end position="212"/>
    </location>
</feature>
<dbReference type="KEGG" id="tpsc:RBB77_03690"/>
<dbReference type="Pfam" id="PF00892">
    <property type="entry name" value="EamA"/>
    <property type="match status" value="2"/>
</dbReference>
<feature type="transmembrane region" description="Helical" evidence="6">
    <location>
        <begin position="103"/>
        <end position="123"/>
    </location>
</feature>